<keyword evidence="6 9" id="KW-0378">Hydrolase</keyword>
<evidence type="ECO:0000256" key="11">
    <source>
        <dbReference type="RuleBase" id="RU004181"/>
    </source>
</evidence>
<feature type="transmembrane region" description="Helical" evidence="9">
    <location>
        <begin position="92"/>
        <end position="111"/>
    </location>
</feature>
<evidence type="ECO:0000256" key="1">
    <source>
        <dbReference type="ARBA" id="ARBA00006139"/>
    </source>
</evidence>
<evidence type="ECO:0000256" key="8">
    <source>
        <dbReference type="ARBA" id="ARBA00023136"/>
    </source>
</evidence>
<evidence type="ECO:0000256" key="10">
    <source>
        <dbReference type="RuleBase" id="RU000594"/>
    </source>
</evidence>
<evidence type="ECO:0000256" key="6">
    <source>
        <dbReference type="ARBA" id="ARBA00022801"/>
    </source>
</evidence>
<keyword evidence="12" id="KW-0449">Lipoprotein</keyword>
<feature type="transmembrane region" description="Helical" evidence="9">
    <location>
        <begin position="64"/>
        <end position="85"/>
    </location>
</feature>
<accession>A0A380LHS4</accession>
<evidence type="ECO:0000256" key="5">
    <source>
        <dbReference type="ARBA" id="ARBA00022750"/>
    </source>
</evidence>
<evidence type="ECO:0000256" key="9">
    <source>
        <dbReference type="HAMAP-Rule" id="MF_00161"/>
    </source>
</evidence>
<evidence type="ECO:0000256" key="7">
    <source>
        <dbReference type="ARBA" id="ARBA00022989"/>
    </source>
</evidence>
<comment type="function">
    <text evidence="9 10">This protein specifically catalyzes the removal of signal peptides from prolipoproteins.</text>
</comment>
<dbReference type="UniPathway" id="UPA00665"/>
<dbReference type="InterPro" id="IPR001872">
    <property type="entry name" value="Peptidase_A8"/>
</dbReference>
<sequence length="163" mass="18770">MKNKIISICVSLVIVFLTLGLDQWTKWAITKTFALHERMEIISHFFSLTYVQNTGAGFSLFEDFGILFFALLTIAALVVIIYMFVRSSDVRAQLCLALVFSGALGNFIDRLRFGYVRDFLSFRIFGWDFPVFNIADICITVGFGCLIACMIYDEVQERKRWRT</sequence>
<keyword evidence="7 9" id="KW-1133">Transmembrane helix</keyword>
<evidence type="ECO:0000256" key="3">
    <source>
        <dbReference type="ARBA" id="ARBA00022670"/>
    </source>
</evidence>
<comment type="subcellular location">
    <subcellularLocation>
        <location evidence="9">Cell membrane</location>
        <topology evidence="9">Multi-pass membrane protein</topology>
    </subcellularLocation>
</comment>
<comment type="similarity">
    <text evidence="1 9 11">Belongs to the peptidase A8 family.</text>
</comment>
<keyword evidence="2 9" id="KW-1003">Cell membrane</keyword>
<dbReference type="PRINTS" id="PR00781">
    <property type="entry name" value="LIPOSIGPTASE"/>
</dbReference>
<dbReference type="EC" id="3.4.23.36" evidence="9"/>
<dbReference type="PANTHER" id="PTHR33695">
    <property type="entry name" value="LIPOPROTEIN SIGNAL PEPTIDASE"/>
    <property type="match status" value="1"/>
</dbReference>
<dbReference type="NCBIfam" id="TIGR00077">
    <property type="entry name" value="lspA"/>
    <property type="match status" value="1"/>
</dbReference>
<dbReference type="OrthoDB" id="9810259at2"/>
<dbReference type="Pfam" id="PF01252">
    <property type="entry name" value="Peptidase_A8"/>
    <property type="match status" value="1"/>
</dbReference>
<dbReference type="GeneID" id="77461253"/>
<organism evidence="12 13">
    <name type="scientific">Faecalicoccus pleomorphus</name>
    <dbReference type="NCBI Taxonomy" id="1323"/>
    <lineage>
        <taxon>Bacteria</taxon>
        <taxon>Bacillati</taxon>
        <taxon>Bacillota</taxon>
        <taxon>Erysipelotrichia</taxon>
        <taxon>Erysipelotrichales</taxon>
        <taxon>Erysipelotrichaceae</taxon>
        <taxon>Faecalicoccus</taxon>
    </lineage>
</organism>
<feature type="active site" evidence="9">
    <location>
        <position position="136"/>
    </location>
</feature>
<dbReference type="PROSITE" id="PS00855">
    <property type="entry name" value="SPASE_II"/>
    <property type="match status" value="1"/>
</dbReference>
<proteinExistence type="inferred from homology"/>
<dbReference type="GO" id="GO:0005886">
    <property type="term" value="C:plasma membrane"/>
    <property type="evidence" value="ECO:0007669"/>
    <property type="project" value="UniProtKB-SubCell"/>
</dbReference>
<keyword evidence="8 9" id="KW-0472">Membrane</keyword>
<reference evidence="12 13" key="1">
    <citation type="submission" date="2018-06" db="EMBL/GenBank/DDBJ databases">
        <authorList>
            <consortium name="Pathogen Informatics"/>
            <person name="Doyle S."/>
        </authorList>
    </citation>
    <scope>NUCLEOTIDE SEQUENCE [LARGE SCALE GENOMIC DNA]</scope>
    <source>
        <strain evidence="12 13">NCTC11087</strain>
    </source>
</reference>
<comment type="caution">
    <text evidence="9">Lacks conserved residue(s) required for the propagation of feature annotation.</text>
</comment>
<comment type="catalytic activity">
    <reaction evidence="9 10">
        <text>Release of signal peptides from bacterial membrane prolipoproteins. Hydrolyzes -Xaa-Yaa-Zaa-|-(S,diacylglyceryl)Cys-, in which Xaa is hydrophobic (preferably Leu), and Yaa (Ala or Ser) and Zaa (Gly or Ala) have small, neutral side chains.</text>
        <dbReference type="EC" id="3.4.23.36"/>
    </reaction>
</comment>
<dbReference type="EMBL" id="UHFX01000003">
    <property type="protein sequence ID" value="SUO03398.1"/>
    <property type="molecule type" value="Genomic_DNA"/>
</dbReference>
<dbReference type="GO" id="GO:0006508">
    <property type="term" value="P:proteolysis"/>
    <property type="evidence" value="ECO:0007669"/>
    <property type="project" value="UniProtKB-KW"/>
</dbReference>
<dbReference type="PANTHER" id="PTHR33695:SF1">
    <property type="entry name" value="LIPOPROTEIN SIGNAL PEPTIDASE"/>
    <property type="match status" value="1"/>
</dbReference>
<keyword evidence="4 9" id="KW-0812">Transmembrane</keyword>
<evidence type="ECO:0000313" key="13">
    <source>
        <dbReference type="Proteomes" id="UP000255523"/>
    </source>
</evidence>
<name>A0A380LHS4_9FIRM</name>
<feature type="transmembrane region" description="Helical" evidence="9">
    <location>
        <begin position="131"/>
        <end position="152"/>
    </location>
</feature>
<feature type="active site" evidence="9">
    <location>
        <position position="118"/>
    </location>
</feature>
<dbReference type="HAMAP" id="MF_00161">
    <property type="entry name" value="LspA"/>
    <property type="match status" value="1"/>
</dbReference>
<keyword evidence="3 9" id="KW-0645">Protease</keyword>
<evidence type="ECO:0000313" key="12">
    <source>
        <dbReference type="EMBL" id="SUO03398.1"/>
    </source>
</evidence>
<keyword evidence="5 9" id="KW-0064">Aspartyl protease</keyword>
<gene>
    <name evidence="9 12" type="primary">lspA</name>
    <name evidence="12" type="ORF">NCTC11087_00259</name>
</gene>
<protein>
    <recommendedName>
        <fullName evidence="9">Lipoprotein signal peptidase</fullName>
        <ecNumber evidence="9">3.4.23.36</ecNumber>
    </recommendedName>
    <alternativeName>
        <fullName evidence="9">Prolipoprotein signal peptidase</fullName>
    </alternativeName>
    <alternativeName>
        <fullName evidence="9">Signal peptidase II</fullName>
        <shortName evidence="9">SPase II</shortName>
    </alternativeName>
</protein>
<evidence type="ECO:0000256" key="4">
    <source>
        <dbReference type="ARBA" id="ARBA00022692"/>
    </source>
</evidence>
<dbReference type="RefSeq" id="WP_022789829.1">
    <property type="nucleotide sequence ID" value="NZ_CBCTMB010000013.1"/>
</dbReference>
<dbReference type="Proteomes" id="UP000255523">
    <property type="component" value="Unassembled WGS sequence"/>
</dbReference>
<evidence type="ECO:0000256" key="2">
    <source>
        <dbReference type="ARBA" id="ARBA00022475"/>
    </source>
</evidence>
<comment type="pathway">
    <text evidence="9">Protein modification; lipoprotein biosynthesis (signal peptide cleavage).</text>
</comment>
<dbReference type="GO" id="GO:0004190">
    <property type="term" value="F:aspartic-type endopeptidase activity"/>
    <property type="evidence" value="ECO:0007669"/>
    <property type="project" value="UniProtKB-UniRule"/>
</dbReference>
<keyword evidence="13" id="KW-1185">Reference proteome</keyword>
<dbReference type="AlphaFoldDB" id="A0A380LHS4"/>